<gene>
    <name evidence="1" type="ORF">Pph01_11480</name>
</gene>
<sequence length="108" mass="11683">MGEPIEIPPPVLNTFDLIRALVDMAVEVLKESARPEVPELHQVFDSDTGTATDVVGAVHMTVTAHMTVSAEVQPAMLTVPEVKMARAWLRSAKPALMAANLLVLPVWT</sequence>
<comment type="caution">
    <text evidence="1">The sequence shown here is derived from an EMBL/GenBank/DDBJ whole genome shotgun (WGS) entry which is preliminary data.</text>
</comment>
<accession>A0A8J3U0R4</accession>
<evidence type="ECO:0000313" key="1">
    <source>
        <dbReference type="EMBL" id="GII36145.1"/>
    </source>
</evidence>
<proteinExistence type="predicted"/>
<keyword evidence="2" id="KW-1185">Reference proteome</keyword>
<evidence type="ECO:0000313" key="2">
    <source>
        <dbReference type="Proteomes" id="UP000622547"/>
    </source>
</evidence>
<organism evidence="1 2">
    <name type="scientific">Planotetraspora phitsanulokensis</name>
    <dbReference type="NCBI Taxonomy" id="575192"/>
    <lineage>
        <taxon>Bacteria</taxon>
        <taxon>Bacillati</taxon>
        <taxon>Actinomycetota</taxon>
        <taxon>Actinomycetes</taxon>
        <taxon>Streptosporangiales</taxon>
        <taxon>Streptosporangiaceae</taxon>
        <taxon>Planotetraspora</taxon>
    </lineage>
</organism>
<dbReference type="Proteomes" id="UP000622547">
    <property type="component" value="Unassembled WGS sequence"/>
</dbReference>
<dbReference type="AlphaFoldDB" id="A0A8J3U0R4"/>
<protein>
    <submittedName>
        <fullName evidence="1">Uncharacterized protein</fullName>
    </submittedName>
</protein>
<reference evidence="1 2" key="1">
    <citation type="submission" date="2021-01" db="EMBL/GenBank/DDBJ databases">
        <title>Whole genome shotgun sequence of Planotetraspora phitsanulokensis NBRC 104273.</title>
        <authorList>
            <person name="Komaki H."/>
            <person name="Tamura T."/>
        </authorList>
    </citation>
    <scope>NUCLEOTIDE SEQUENCE [LARGE SCALE GENOMIC DNA]</scope>
    <source>
        <strain evidence="1 2">NBRC 104273</strain>
    </source>
</reference>
<name>A0A8J3U0R4_9ACTN</name>
<dbReference type="EMBL" id="BOOP01000003">
    <property type="protein sequence ID" value="GII36145.1"/>
    <property type="molecule type" value="Genomic_DNA"/>
</dbReference>